<evidence type="ECO:0000259" key="21">
    <source>
        <dbReference type="PROSITE" id="PS51762"/>
    </source>
</evidence>
<evidence type="ECO:0000256" key="1">
    <source>
        <dbReference type="ARBA" id="ARBA00000822"/>
    </source>
</evidence>
<keyword evidence="10 18" id="KW-1015">Disulfide bond</keyword>
<dbReference type="EC" id="3.2.-.-" evidence="16"/>
<organism evidence="22 23">
    <name type="scientific">Cylindrodendrum hubeiense</name>
    <dbReference type="NCBI Taxonomy" id="595255"/>
    <lineage>
        <taxon>Eukaryota</taxon>
        <taxon>Fungi</taxon>
        <taxon>Dikarya</taxon>
        <taxon>Ascomycota</taxon>
        <taxon>Pezizomycotina</taxon>
        <taxon>Sordariomycetes</taxon>
        <taxon>Hypocreomycetidae</taxon>
        <taxon>Hypocreales</taxon>
        <taxon>Nectriaceae</taxon>
        <taxon>Cylindrodendrum</taxon>
    </lineage>
</organism>
<dbReference type="GO" id="GO:0031505">
    <property type="term" value="P:fungal-type cell wall organization"/>
    <property type="evidence" value="ECO:0007669"/>
    <property type="project" value="TreeGrafter"/>
</dbReference>
<feature type="domain" description="GH16" evidence="21">
    <location>
        <begin position="21"/>
        <end position="249"/>
    </location>
</feature>
<keyword evidence="11" id="KW-0325">Glycoprotein</keyword>
<comment type="subcellular location">
    <subcellularLocation>
        <location evidence="2">Cell envelope</location>
    </subcellularLocation>
    <subcellularLocation>
        <location evidence="3">Membrane</location>
        <topology evidence="3">Lipid-anchor</topology>
        <topology evidence="3">GPI-anchor</topology>
    </subcellularLocation>
</comment>
<evidence type="ECO:0000313" key="23">
    <source>
        <dbReference type="Proteomes" id="UP000722485"/>
    </source>
</evidence>
<dbReference type="GO" id="GO:0098552">
    <property type="term" value="C:side of membrane"/>
    <property type="evidence" value="ECO:0007669"/>
    <property type="project" value="UniProtKB-KW"/>
</dbReference>
<dbReference type="GO" id="GO:0008843">
    <property type="term" value="F:endochitinase activity"/>
    <property type="evidence" value="ECO:0007669"/>
    <property type="project" value="UniProtKB-EC"/>
</dbReference>
<evidence type="ECO:0000256" key="16">
    <source>
        <dbReference type="PIRNR" id="PIRNR037299"/>
    </source>
</evidence>
<evidence type="ECO:0000256" key="2">
    <source>
        <dbReference type="ARBA" id="ARBA00004196"/>
    </source>
</evidence>
<dbReference type="InterPro" id="IPR013320">
    <property type="entry name" value="ConA-like_dom_sf"/>
</dbReference>
<evidence type="ECO:0000256" key="12">
    <source>
        <dbReference type="ARBA" id="ARBA00023288"/>
    </source>
</evidence>
<feature type="disulfide bond" evidence="18">
    <location>
        <begin position="25"/>
        <end position="33"/>
    </location>
</feature>
<proteinExistence type="inferred from homology"/>
<evidence type="ECO:0000256" key="5">
    <source>
        <dbReference type="ARBA" id="ARBA00022676"/>
    </source>
</evidence>
<name>A0A9P5GY46_9HYPO</name>
<dbReference type="AlphaFoldDB" id="A0A9P5GY46"/>
<feature type="active site" description="Nucleophile" evidence="17">
    <location>
        <position position="120"/>
    </location>
</feature>
<comment type="similarity">
    <text evidence="15">Belongs to the glycosyl hydrolase 16 family. CRH1 subfamily.</text>
</comment>
<feature type="active site" description="Proton donor" evidence="17">
    <location>
        <position position="124"/>
    </location>
</feature>
<dbReference type="Gene3D" id="2.60.120.200">
    <property type="match status" value="1"/>
</dbReference>
<evidence type="ECO:0000256" key="3">
    <source>
        <dbReference type="ARBA" id="ARBA00004589"/>
    </source>
</evidence>
<dbReference type="PANTHER" id="PTHR10963">
    <property type="entry name" value="GLYCOSYL HYDROLASE-RELATED"/>
    <property type="match status" value="1"/>
</dbReference>
<evidence type="ECO:0000256" key="9">
    <source>
        <dbReference type="ARBA" id="ARBA00023136"/>
    </source>
</evidence>
<dbReference type="PIRSF" id="PIRSF037299">
    <property type="entry name" value="Glycosidase_CRH1_prd"/>
    <property type="match status" value="1"/>
</dbReference>
<dbReference type="OrthoDB" id="4781at2759"/>
<evidence type="ECO:0000256" key="6">
    <source>
        <dbReference type="ARBA" id="ARBA00022679"/>
    </source>
</evidence>
<feature type="chain" id="PRO_5040208362" description="Crh-like protein" evidence="20">
    <location>
        <begin position="20"/>
        <end position="376"/>
    </location>
</feature>
<protein>
    <recommendedName>
        <fullName evidence="16">Crh-like protein</fullName>
        <ecNumber evidence="16">3.2.-.-</ecNumber>
    </recommendedName>
</protein>
<evidence type="ECO:0000256" key="13">
    <source>
        <dbReference type="ARBA" id="ARBA00023295"/>
    </source>
</evidence>
<feature type="region of interest" description="Disordered" evidence="19">
    <location>
        <begin position="320"/>
        <end position="341"/>
    </location>
</feature>
<keyword evidence="4" id="KW-0336">GPI-anchor</keyword>
<evidence type="ECO:0000256" key="19">
    <source>
        <dbReference type="SAM" id="MobiDB-lite"/>
    </source>
</evidence>
<keyword evidence="23" id="KW-1185">Reference proteome</keyword>
<evidence type="ECO:0000256" key="14">
    <source>
        <dbReference type="ARBA" id="ARBA00023316"/>
    </source>
</evidence>
<dbReference type="SUPFAM" id="SSF49899">
    <property type="entry name" value="Concanavalin A-like lectins/glucanases"/>
    <property type="match status" value="1"/>
</dbReference>
<gene>
    <name evidence="22" type="ORF">G7Z17_g12553</name>
</gene>
<keyword evidence="6" id="KW-0808">Transferase</keyword>
<reference evidence="22" key="1">
    <citation type="submission" date="2020-03" db="EMBL/GenBank/DDBJ databases">
        <title>Draft Genome Sequence of Cylindrodendrum hubeiense.</title>
        <authorList>
            <person name="Buettner E."/>
            <person name="Kellner H."/>
        </authorList>
    </citation>
    <scope>NUCLEOTIDE SEQUENCE</scope>
    <source>
        <strain evidence="22">IHI 201604</strain>
    </source>
</reference>
<feature type="compositionally biased region" description="Low complexity" evidence="19">
    <location>
        <begin position="329"/>
        <end position="341"/>
    </location>
</feature>
<dbReference type="GO" id="GO:0005975">
    <property type="term" value="P:carbohydrate metabolic process"/>
    <property type="evidence" value="ECO:0007669"/>
    <property type="project" value="InterPro"/>
</dbReference>
<feature type="region of interest" description="Disordered" evidence="19">
    <location>
        <begin position="252"/>
        <end position="293"/>
    </location>
</feature>
<evidence type="ECO:0000313" key="22">
    <source>
        <dbReference type="EMBL" id="KAF7538888.1"/>
    </source>
</evidence>
<comment type="caution">
    <text evidence="22">The sequence shown here is derived from an EMBL/GenBank/DDBJ whole genome shotgun (WGS) entry which is preliminary data.</text>
</comment>
<keyword evidence="13" id="KW-0326">Glycosidase</keyword>
<comment type="catalytic activity">
    <reaction evidence="1">
        <text>Random endo-hydrolysis of N-acetyl-beta-D-glucosaminide (1-&gt;4)-beta-linkages in chitin and chitodextrins.</text>
        <dbReference type="EC" id="3.2.1.14"/>
    </reaction>
</comment>
<evidence type="ECO:0000256" key="20">
    <source>
        <dbReference type="SAM" id="SignalP"/>
    </source>
</evidence>
<dbReference type="Pfam" id="PF00722">
    <property type="entry name" value="Glyco_hydro_16"/>
    <property type="match status" value="1"/>
</dbReference>
<feature type="signal peptide" evidence="20">
    <location>
        <begin position="1"/>
        <end position="19"/>
    </location>
</feature>
<feature type="region of interest" description="Disordered" evidence="19">
    <location>
        <begin position="208"/>
        <end position="227"/>
    </location>
</feature>
<accession>A0A9P5GY46</accession>
<keyword evidence="8 16" id="KW-0378">Hydrolase</keyword>
<evidence type="ECO:0000256" key="10">
    <source>
        <dbReference type="ARBA" id="ARBA00023157"/>
    </source>
</evidence>
<dbReference type="EMBL" id="JAANBB010000580">
    <property type="protein sequence ID" value="KAF7538888.1"/>
    <property type="molecule type" value="Genomic_DNA"/>
</dbReference>
<dbReference type="GO" id="GO:0009277">
    <property type="term" value="C:fungal-type cell wall"/>
    <property type="evidence" value="ECO:0007669"/>
    <property type="project" value="TreeGrafter"/>
</dbReference>
<evidence type="ECO:0000256" key="7">
    <source>
        <dbReference type="ARBA" id="ARBA00022729"/>
    </source>
</evidence>
<evidence type="ECO:0000256" key="11">
    <source>
        <dbReference type="ARBA" id="ARBA00023180"/>
    </source>
</evidence>
<keyword evidence="7 20" id="KW-0732">Signal</keyword>
<dbReference type="InterPro" id="IPR017168">
    <property type="entry name" value="CHR-like"/>
</dbReference>
<evidence type="ECO:0000256" key="4">
    <source>
        <dbReference type="ARBA" id="ARBA00022622"/>
    </source>
</evidence>
<dbReference type="InterPro" id="IPR050546">
    <property type="entry name" value="Glycosyl_Hydrlase_16"/>
</dbReference>
<evidence type="ECO:0000256" key="15">
    <source>
        <dbReference type="ARBA" id="ARBA00038074"/>
    </source>
</evidence>
<keyword evidence="5" id="KW-0328">Glycosyltransferase</keyword>
<keyword evidence="9 16" id="KW-0472">Membrane</keyword>
<dbReference type="PROSITE" id="PS51762">
    <property type="entry name" value="GH16_2"/>
    <property type="match status" value="1"/>
</dbReference>
<sequence length="376" mass="39281">MLKQYTVAVVAALLTGAAAQTYSDCNPTNETDCSNDAALSSTYSYDFTDGEDSENWSSTASTDVEYTTKGAEFIITEQGDAPTLQSEWYIFFGRVEVHMKASSGTGIVSSVVLLSDDLDELDWEFLGGDADEVQTIYFGQGNSTSTDREVDVAVDDAQSTSHNYTLYWTETSCVWYLDGTAVRTLNYADADNGNQYPQTPMRVKLGSWAGGDSDNSEGTITWAGGETDYDDGPFTMTVESIEVTNFNPGASYTYSDQTGDMDSIVVNDSDDDSSSTSTGSSTKASTKTSTKTSASGTASATYISTAVSSAASAVVSSAGATETPGATDSASNSSGTTPTSSSIAVVTSTTTGIGAMMAPSTWMIIGAVTVAILGHL</sequence>
<evidence type="ECO:0000256" key="17">
    <source>
        <dbReference type="PIRSR" id="PIRSR037299-1"/>
    </source>
</evidence>
<dbReference type="GO" id="GO:0016757">
    <property type="term" value="F:glycosyltransferase activity"/>
    <property type="evidence" value="ECO:0007669"/>
    <property type="project" value="UniProtKB-KW"/>
</dbReference>
<dbReference type="PANTHER" id="PTHR10963:SF68">
    <property type="entry name" value="GLYCOSIDASE CRH1-RELATED"/>
    <property type="match status" value="1"/>
</dbReference>
<keyword evidence="12" id="KW-0449">Lipoprotein</keyword>
<feature type="compositionally biased region" description="Low complexity" evidence="19">
    <location>
        <begin position="274"/>
        <end position="293"/>
    </location>
</feature>
<keyword evidence="14" id="KW-0961">Cell wall biogenesis/degradation</keyword>
<dbReference type="InterPro" id="IPR000757">
    <property type="entry name" value="Beta-glucanase-like"/>
</dbReference>
<dbReference type="Proteomes" id="UP000722485">
    <property type="component" value="Unassembled WGS sequence"/>
</dbReference>
<evidence type="ECO:0000256" key="8">
    <source>
        <dbReference type="ARBA" id="ARBA00022801"/>
    </source>
</evidence>
<evidence type="ECO:0000256" key="18">
    <source>
        <dbReference type="PIRSR" id="PIRSR037299-2"/>
    </source>
</evidence>